<dbReference type="InterPro" id="IPR006659">
    <property type="entry name" value="Arsenate_reductase"/>
</dbReference>
<dbReference type="OrthoDB" id="9790554at2"/>
<dbReference type="RefSeq" id="WP_067363286.1">
    <property type="nucleotide sequence ID" value="NZ_BAAAFS010000001.1"/>
</dbReference>
<comment type="catalytic activity">
    <reaction evidence="4">
        <text>[glutaredoxin]-dithiol + arsenate + glutathione + H(+) = glutathionyl-S-S-[glutaredoxin] + arsenite + H2O</text>
        <dbReference type="Rhea" id="RHEA:22016"/>
        <dbReference type="Rhea" id="RHEA-COMP:10729"/>
        <dbReference type="Rhea" id="RHEA-COMP:17668"/>
        <dbReference type="ChEBI" id="CHEBI:15377"/>
        <dbReference type="ChEBI" id="CHEBI:15378"/>
        <dbReference type="ChEBI" id="CHEBI:29242"/>
        <dbReference type="ChEBI" id="CHEBI:29950"/>
        <dbReference type="ChEBI" id="CHEBI:48597"/>
        <dbReference type="ChEBI" id="CHEBI:57925"/>
        <dbReference type="ChEBI" id="CHEBI:146199"/>
        <dbReference type="EC" id="1.20.4.1"/>
    </reaction>
</comment>
<dbReference type="AlphaFoldDB" id="A0A5M9R830"/>
<dbReference type="PROSITE" id="PS51353">
    <property type="entry name" value="ARSC"/>
    <property type="match status" value="1"/>
</dbReference>
<comment type="caution">
    <text evidence="5">The sequence shown here is derived from an EMBL/GenBank/DDBJ whole genome shotgun (WGS) entry which is preliminary data.</text>
</comment>
<comment type="similarity">
    <text evidence="1 3 4">Belongs to the ArsC family.</text>
</comment>
<proteinExistence type="inferred from homology"/>
<organism evidence="5 6">
    <name type="scientific">Morganella psychrotolerans</name>
    <dbReference type="NCBI Taxonomy" id="368603"/>
    <lineage>
        <taxon>Bacteria</taxon>
        <taxon>Pseudomonadati</taxon>
        <taxon>Pseudomonadota</taxon>
        <taxon>Gammaproteobacteria</taxon>
        <taxon>Enterobacterales</taxon>
        <taxon>Morganellaceae</taxon>
        <taxon>Morganella</taxon>
    </lineage>
</organism>
<evidence type="ECO:0000256" key="2">
    <source>
        <dbReference type="ARBA" id="ARBA00023002"/>
    </source>
</evidence>
<keyword evidence="2 4" id="KW-0560">Oxidoreductase</keyword>
<dbReference type="GO" id="GO:0008794">
    <property type="term" value="F:arsenate reductase (glutaredoxin) activity"/>
    <property type="evidence" value="ECO:0007669"/>
    <property type="project" value="UniProtKB-UniRule"/>
</dbReference>
<reference evidence="5 6" key="1">
    <citation type="submission" date="2019-09" db="EMBL/GenBank/DDBJ databases">
        <title>Draft genome sequence of various Type strains from the CCUG.</title>
        <authorList>
            <person name="Pineiro-Iglesias B."/>
            <person name="Tunovic T."/>
            <person name="Unosson C."/>
            <person name="Inganas E."/>
            <person name="Ohlen M."/>
            <person name="Cardew S."/>
            <person name="Jensie-Markopoulos S."/>
            <person name="Salva-Serra F."/>
            <person name="Jaen-Luchoro D."/>
            <person name="Karlsson R."/>
            <person name="Svensson-Stadler L."/>
            <person name="Chun J."/>
            <person name="Moore E."/>
        </authorList>
    </citation>
    <scope>NUCLEOTIDE SEQUENCE [LARGE SCALE GENOMIC DNA]</scope>
    <source>
        <strain evidence="5 6">CCUG 53682T</strain>
    </source>
</reference>
<accession>A0A5M9R830</accession>
<evidence type="ECO:0000256" key="3">
    <source>
        <dbReference type="PROSITE-ProRule" id="PRU01282"/>
    </source>
</evidence>
<protein>
    <recommendedName>
        <fullName evidence="4">Arsenate reductase</fullName>
        <ecNumber evidence="4">1.20.4.1</ecNumber>
    </recommendedName>
</protein>
<dbReference type="Gene3D" id="3.40.30.10">
    <property type="entry name" value="Glutaredoxin"/>
    <property type="match status" value="1"/>
</dbReference>
<dbReference type="SUPFAM" id="SSF52833">
    <property type="entry name" value="Thioredoxin-like"/>
    <property type="match status" value="1"/>
</dbReference>
<dbReference type="EC" id="1.20.4.1" evidence="4"/>
<dbReference type="InterPro" id="IPR036249">
    <property type="entry name" value="Thioredoxin-like_sf"/>
</dbReference>
<dbReference type="Pfam" id="PF03960">
    <property type="entry name" value="ArsC"/>
    <property type="match status" value="1"/>
</dbReference>
<dbReference type="InterPro" id="IPR006660">
    <property type="entry name" value="Arsenate_reductase-like"/>
</dbReference>
<dbReference type="EMBL" id="VXKB01000001">
    <property type="protein sequence ID" value="KAA8716880.1"/>
    <property type="molecule type" value="Genomic_DNA"/>
</dbReference>
<dbReference type="Proteomes" id="UP000322181">
    <property type="component" value="Unassembled WGS sequence"/>
</dbReference>
<name>A0A5M9R830_9GAMM</name>
<gene>
    <name evidence="5" type="primary">arsC</name>
    <name evidence="5" type="ORF">F4V73_03120</name>
</gene>
<evidence type="ECO:0000313" key="6">
    <source>
        <dbReference type="Proteomes" id="UP000322181"/>
    </source>
</evidence>
<evidence type="ECO:0000313" key="5">
    <source>
        <dbReference type="EMBL" id="KAA8716880.1"/>
    </source>
</evidence>
<dbReference type="NCBIfam" id="TIGR00014">
    <property type="entry name" value="arsC"/>
    <property type="match status" value="1"/>
</dbReference>
<sequence>MTDTVTIWHNPRCSKSRETLALLEAHGVTPAVILYLDTAPSVAEIKNLLKKLTFDDARLLMRTKEAIYSELGLADVTSQDALIQAMHDNPKLIERPVVVNGKLARLGRPPEQVLEIIN</sequence>
<dbReference type="CDD" id="cd03034">
    <property type="entry name" value="ArsC_ArsC"/>
    <property type="match status" value="1"/>
</dbReference>
<dbReference type="PANTHER" id="PTHR30041:SF4">
    <property type="entry name" value="ARSENATE REDUCTASE"/>
    <property type="match status" value="1"/>
</dbReference>
<dbReference type="PANTHER" id="PTHR30041">
    <property type="entry name" value="ARSENATE REDUCTASE"/>
    <property type="match status" value="1"/>
</dbReference>
<evidence type="ECO:0000256" key="4">
    <source>
        <dbReference type="RuleBase" id="RU362029"/>
    </source>
</evidence>
<evidence type="ECO:0000256" key="1">
    <source>
        <dbReference type="ARBA" id="ARBA00007198"/>
    </source>
</evidence>